<feature type="transmembrane region" description="Helical" evidence="1">
    <location>
        <begin position="96"/>
        <end position="117"/>
    </location>
</feature>
<reference evidence="2" key="1">
    <citation type="submission" date="2018-06" db="EMBL/GenBank/DDBJ databases">
        <authorList>
            <person name="Zhirakovskaya E."/>
        </authorList>
    </citation>
    <scope>NUCLEOTIDE SEQUENCE</scope>
</reference>
<organism evidence="2">
    <name type="scientific">hydrothermal vent metagenome</name>
    <dbReference type="NCBI Taxonomy" id="652676"/>
    <lineage>
        <taxon>unclassified sequences</taxon>
        <taxon>metagenomes</taxon>
        <taxon>ecological metagenomes</taxon>
    </lineage>
</organism>
<accession>A0A3B0RFY3</accession>
<evidence type="ECO:0000256" key="1">
    <source>
        <dbReference type="SAM" id="Phobius"/>
    </source>
</evidence>
<feature type="transmembrane region" description="Helical" evidence="1">
    <location>
        <begin position="12"/>
        <end position="32"/>
    </location>
</feature>
<feature type="transmembrane region" description="Helical" evidence="1">
    <location>
        <begin position="61"/>
        <end position="84"/>
    </location>
</feature>
<evidence type="ECO:0000313" key="2">
    <source>
        <dbReference type="EMBL" id="VAV87756.1"/>
    </source>
</evidence>
<feature type="transmembrane region" description="Helical" evidence="1">
    <location>
        <begin position="129"/>
        <end position="152"/>
    </location>
</feature>
<proteinExistence type="predicted"/>
<keyword evidence="1" id="KW-0812">Transmembrane</keyword>
<sequence>MITKKSKSINLVRTGVFAGLSGGVAEIVWIALYKNIAGGNAASVAQGVTETLFPNIQSTAIAVPLGIFIHMSIAVALGMAIAILVRSWLPRTEAKLVEPVVVIGLLSAIWAVNFYLILPAVNPAFVTLVPYSVSLISKVLFGCAAALTLQFIDRPLKATGRNLKGVV</sequence>
<keyword evidence="1" id="KW-0472">Membrane</keyword>
<gene>
    <name evidence="2" type="ORF">MNBD_ALPHA08-2548</name>
</gene>
<dbReference type="AlphaFoldDB" id="A0A3B0RFY3"/>
<dbReference type="EMBL" id="UOEC01000033">
    <property type="protein sequence ID" value="VAV87756.1"/>
    <property type="molecule type" value="Genomic_DNA"/>
</dbReference>
<protein>
    <submittedName>
        <fullName evidence="2">Uncharacterized protein</fullName>
    </submittedName>
</protein>
<keyword evidence="1" id="KW-1133">Transmembrane helix</keyword>
<name>A0A3B0RFY3_9ZZZZ</name>